<dbReference type="SUPFAM" id="SSF54534">
    <property type="entry name" value="FKBP-like"/>
    <property type="match status" value="1"/>
</dbReference>
<feature type="domain" description="Transcription elongation factor GreA/GreB C-terminal" evidence="5">
    <location>
        <begin position="89"/>
        <end position="161"/>
    </location>
</feature>
<dbReference type="FunFam" id="3.10.50.30:FF:000001">
    <property type="entry name" value="Transcription elongation factor GreA"/>
    <property type="match status" value="1"/>
</dbReference>
<dbReference type="PROSITE" id="PS00829">
    <property type="entry name" value="GREAB_1"/>
    <property type="match status" value="1"/>
</dbReference>
<dbReference type="SUPFAM" id="SSF46557">
    <property type="entry name" value="GreA transcript cleavage protein, N-terminal domain"/>
    <property type="match status" value="1"/>
</dbReference>
<dbReference type="InterPro" id="IPR036805">
    <property type="entry name" value="Tscrpt_elong_fac_GreA/B_N_sf"/>
</dbReference>
<dbReference type="InterPro" id="IPR001437">
    <property type="entry name" value="Tscrpt_elong_fac_GreA/B_C"/>
</dbReference>
<proteinExistence type="inferred from homology"/>
<dbReference type="Gene3D" id="3.10.50.30">
    <property type="entry name" value="Transcription elongation factor, GreA/GreB, C-terminal domain"/>
    <property type="match status" value="1"/>
</dbReference>
<protein>
    <recommendedName>
        <fullName evidence="4">Transcription elongation factor GreB</fullName>
    </recommendedName>
    <alternativeName>
        <fullName evidence="4">Transcript cleavage factor GreB</fullName>
    </alternativeName>
</protein>
<reference evidence="7 8" key="1">
    <citation type="submission" date="2018-03" db="EMBL/GenBank/DDBJ databases">
        <title>Marinobacter brunus sp. nov., a marine bacterium of Gamma-proteobacteria isolated from the surface seawater of the South China Sea.</title>
        <authorList>
            <person name="Cheng H."/>
            <person name="Wu Y.-H."/>
            <person name="Xamxidin M."/>
            <person name="Xu X.-W."/>
        </authorList>
    </citation>
    <scope>NUCLEOTIDE SEQUENCE [LARGE SCALE GENOMIC DNA]</scope>
    <source>
        <strain evidence="7 8">JCM 30472</strain>
    </source>
</reference>
<keyword evidence="2 4" id="KW-0238">DNA-binding</keyword>
<evidence type="ECO:0000256" key="3">
    <source>
        <dbReference type="ARBA" id="ARBA00023163"/>
    </source>
</evidence>
<comment type="similarity">
    <text evidence="4">Belongs to the GreA/GreB family. GreB subfamily.</text>
</comment>
<keyword evidence="3 4" id="KW-0804">Transcription</keyword>
<comment type="caution">
    <text evidence="7">The sequence shown here is derived from an EMBL/GenBank/DDBJ whole genome shotgun (WGS) entry which is preliminary data.</text>
</comment>
<dbReference type="GO" id="GO:0003746">
    <property type="term" value="F:translation elongation factor activity"/>
    <property type="evidence" value="ECO:0007669"/>
    <property type="project" value="UniProtKB-KW"/>
</dbReference>
<dbReference type="NCBIfam" id="TIGR01461">
    <property type="entry name" value="greB"/>
    <property type="match status" value="1"/>
</dbReference>
<dbReference type="PANTHER" id="PTHR30437:SF6">
    <property type="entry name" value="TRANSCRIPTION ELONGATION FACTOR GREB"/>
    <property type="match status" value="1"/>
</dbReference>
<evidence type="ECO:0000256" key="2">
    <source>
        <dbReference type="ARBA" id="ARBA00023125"/>
    </source>
</evidence>
<keyword evidence="7" id="KW-0648">Protein biosynthesis</keyword>
<dbReference type="EMBL" id="PXNN01000005">
    <property type="protein sequence ID" value="PSF09647.1"/>
    <property type="molecule type" value="Genomic_DNA"/>
</dbReference>
<dbReference type="InterPro" id="IPR036953">
    <property type="entry name" value="GreA/GreB_C_sf"/>
</dbReference>
<dbReference type="PANTHER" id="PTHR30437">
    <property type="entry name" value="TRANSCRIPTION ELONGATION FACTOR GREA"/>
    <property type="match status" value="1"/>
</dbReference>
<sequence>MTKISAGSSARYITPDGEQALREELQFLWKVKRPEVTQAVREAAAQGDRSENAEYIYGKKQLREIDRRVRFLSKRLDELTVVDRLPDDQSRVYFGAWVTVEDEAGDEQSYRLVGADEFDLGKGYLSINSPLARALIGKYLDDEVSVKTPEGWKVVVITGIRYGKTVSDK</sequence>
<evidence type="ECO:0000313" key="7">
    <source>
        <dbReference type="EMBL" id="PSF09647.1"/>
    </source>
</evidence>
<dbReference type="Pfam" id="PF01272">
    <property type="entry name" value="GreA_GreB"/>
    <property type="match status" value="1"/>
</dbReference>
<dbReference type="InterPro" id="IPR018151">
    <property type="entry name" value="TF_GreA/GreB_CS"/>
</dbReference>
<evidence type="ECO:0000256" key="4">
    <source>
        <dbReference type="HAMAP-Rule" id="MF_00930"/>
    </source>
</evidence>
<dbReference type="GO" id="GO:0003677">
    <property type="term" value="F:DNA binding"/>
    <property type="evidence" value="ECO:0007669"/>
    <property type="project" value="UniProtKB-UniRule"/>
</dbReference>
<dbReference type="RefSeq" id="WP_106670478.1">
    <property type="nucleotide sequence ID" value="NZ_BMFE01000001.1"/>
</dbReference>
<keyword evidence="8" id="KW-1185">Reference proteome</keyword>
<keyword evidence="1 4" id="KW-0805">Transcription regulation</keyword>
<dbReference type="NCBIfam" id="NF002506">
    <property type="entry name" value="PRK01885.1"/>
    <property type="match status" value="1"/>
</dbReference>
<dbReference type="HAMAP" id="MF_00930">
    <property type="entry name" value="GreB"/>
    <property type="match status" value="1"/>
</dbReference>
<organism evidence="7 8">
    <name type="scientific">Marinobacter halophilus</name>
    <dbReference type="NCBI Taxonomy" id="1323740"/>
    <lineage>
        <taxon>Bacteria</taxon>
        <taxon>Pseudomonadati</taxon>
        <taxon>Pseudomonadota</taxon>
        <taxon>Gammaproteobacteria</taxon>
        <taxon>Pseudomonadales</taxon>
        <taxon>Marinobacteraceae</taxon>
        <taxon>Marinobacter</taxon>
    </lineage>
</organism>
<keyword evidence="7" id="KW-0251">Elongation factor</keyword>
<dbReference type="InterPro" id="IPR022691">
    <property type="entry name" value="Tscrpt_elong_fac_GreA/B_N"/>
</dbReference>
<dbReference type="PROSITE" id="PS00830">
    <property type="entry name" value="GREAB_2"/>
    <property type="match status" value="1"/>
</dbReference>
<gene>
    <name evidence="4" type="primary">greB</name>
    <name evidence="7" type="ORF">C7H08_03965</name>
</gene>
<dbReference type="GO" id="GO:0006354">
    <property type="term" value="P:DNA-templated transcription elongation"/>
    <property type="evidence" value="ECO:0007669"/>
    <property type="project" value="TreeGrafter"/>
</dbReference>
<dbReference type="AlphaFoldDB" id="A0A2T1KHL6"/>
<name>A0A2T1KHL6_9GAMM</name>
<dbReference type="GO" id="GO:0070063">
    <property type="term" value="F:RNA polymerase binding"/>
    <property type="evidence" value="ECO:0007669"/>
    <property type="project" value="InterPro"/>
</dbReference>
<dbReference type="OrthoDB" id="5511940at2"/>
<accession>A0A2T1KHL6</accession>
<dbReference type="InterPro" id="IPR006358">
    <property type="entry name" value="Tscrpt_elong_fac_GreB"/>
</dbReference>
<dbReference type="FunFam" id="1.10.287.180:FF:000001">
    <property type="entry name" value="Transcription elongation factor GreA"/>
    <property type="match status" value="1"/>
</dbReference>
<dbReference type="Pfam" id="PF03449">
    <property type="entry name" value="GreA_GreB_N"/>
    <property type="match status" value="1"/>
</dbReference>
<dbReference type="Gene3D" id="1.10.287.180">
    <property type="entry name" value="Transcription elongation factor, GreA/GreB, N-terminal domain"/>
    <property type="match status" value="1"/>
</dbReference>
<dbReference type="Proteomes" id="UP000238385">
    <property type="component" value="Unassembled WGS sequence"/>
</dbReference>
<dbReference type="InterPro" id="IPR028624">
    <property type="entry name" value="Tscrpt_elong_fac_GreA/B"/>
</dbReference>
<evidence type="ECO:0000259" key="5">
    <source>
        <dbReference type="Pfam" id="PF01272"/>
    </source>
</evidence>
<dbReference type="HAMAP" id="MF_00105">
    <property type="entry name" value="GreA_GreB"/>
    <property type="match status" value="1"/>
</dbReference>
<comment type="function">
    <text evidence="4">Necessary for efficient RNA polymerase transcription elongation past template-encoded arresting sites. The arresting sites in DNA have the property of trapping a certain fraction of elongating RNA polymerases that pass through, resulting in locked ternary complexes. Cleavage of the nascent transcript by cleavage factors such as GreA or GreB allows the resumption of elongation from the new 3'terminus. GreB releases sequences of up to 9 nucleotides in length.</text>
</comment>
<feature type="domain" description="Transcription elongation factor GreA/GreB N-terminal" evidence="6">
    <location>
        <begin position="12"/>
        <end position="81"/>
    </location>
</feature>
<evidence type="ECO:0000313" key="8">
    <source>
        <dbReference type="Proteomes" id="UP000238385"/>
    </source>
</evidence>
<dbReference type="GO" id="GO:0032784">
    <property type="term" value="P:regulation of DNA-templated transcription elongation"/>
    <property type="evidence" value="ECO:0007669"/>
    <property type="project" value="UniProtKB-UniRule"/>
</dbReference>
<evidence type="ECO:0000256" key="1">
    <source>
        <dbReference type="ARBA" id="ARBA00023015"/>
    </source>
</evidence>
<dbReference type="PIRSF" id="PIRSF006092">
    <property type="entry name" value="GreA_GreB"/>
    <property type="match status" value="1"/>
</dbReference>
<dbReference type="InterPro" id="IPR023459">
    <property type="entry name" value="Tscrpt_elong_fac_GreA/B_fam"/>
</dbReference>
<evidence type="ECO:0000259" key="6">
    <source>
        <dbReference type="Pfam" id="PF03449"/>
    </source>
</evidence>